<evidence type="ECO:0000313" key="8">
    <source>
        <dbReference type="EMBL" id="SFK65163.1"/>
    </source>
</evidence>
<dbReference type="GO" id="GO:0008810">
    <property type="term" value="F:cellulase activity"/>
    <property type="evidence" value="ECO:0007669"/>
    <property type="project" value="UniProtKB-EC"/>
</dbReference>
<dbReference type="Proteomes" id="UP000199473">
    <property type="component" value="Unassembled WGS sequence"/>
</dbReference>
<evidence type="ECO:0000256" key="2">
    <source>
        <dbReference type="ARBA" id="ARBA00009209"/>
    </source>
</evidence>
<keyword evidence="6" id="KW-0326">Glycosidase</keyword>
<evidence type="ECO:0000256" key="3">
    <source>
        <dbReference type="ARBA" id="ARBA00012601"/>
    </source>
</evidence>
<gene>
    <name evidence="8" type="ORF">SAMN02745775_10581</name>
</gene>
<keyword evidence="5" id="KW-0136">Cellulose degradation</keyword>
<dbReference type="GO" id="GO:0030245">
    <property type="term" value="P:cellulose catabolic process"/>
    <property type="evidence" value="ECO:0007669"/>
    <property type="project" value="UniProtKB-KW"/>
</dbReference>
<organism evidence="8 9">
    <name type="scientific">Falsiroseomonas stagni DSM 19981</name>
    <dbReference type="NCBI Taxonomy" id="1123062"/>
    <lineage>
        <taxon>Bacteria</taxon>
        <taxon>Pseudomonadati</taxon>
        <taxon>Pseudomonadota</taxon>
        <taxon>Alphaproteobacteria</taxon>
        <taxon>Acetobacterales</taxon>
        <taxon>Roseomonadaceae</taxon>
        <taxon>Falsiroseomonas</taxon>
    </lineage>
</organism>
<evidence type="ECO:0000256" key="7">
    <source>
        <dbReference type="ARBA" id="ARBA00023326"/>
    </source>
</evidence>
<protein>
    <recommendedName>
        <fullName evidence="3">cellulase</fullName>
        <ecNumber evidence="3">3.2.1.4</ecNumber>
    </recommendedName>
</protein>
<dbReference type="InterPro" id="IPR008928">
    <property type="entry name" value="6-hairpin_glycosidase_sf"/>
</dbReference>
<dbReference type="AlphaFoldDB" id="A0A1I4B9J0"/>
<dbReference type="InterPro" id="IPR002037">
    <property type="entry name" value="Glyco_hydro_8"/>
</dbReference>
<accession>A0A1I4B9J0</accession>
<evidence type="ECO:0000313" key="9">
    <source>
        <dbReference type="Proteomes" id="UP000199473"/>
    </source>
</evidence>
<dbReference type="EMBL" id="FOSQ01000005">
    <property type="protein sequence ID" value="SFK65163.1"/>
    <property type="molecule type" value="Genomic_DNA"/>
</dbReference>
<dbReference type="Gene3D" id="1.50.10.10">
    <property type="match status" value="1"/>
</dbReference>
<comment type="catalytic activity">
    <reaction evidence="1">
        <text>Endohydrolysis of (1-&gt;4)-beta-D-glucosidic linkages in cellulose, lichenin and cereal beta-D-glucans.</text>
        <dbReference type="EC" id="3.2.1.4"/>
    </reaction>
</comment>
<name>A0A1I4B9J0_9PROT</name>
<evidence type="ECO:0000256" key="5">
    <source>
        <dbReference type="ARBA" id="ARBA00023001"/>
    </source>
</evidence>
<proteinExistence type="inferred from homology"/>
<dbReference type="STRING" id="1123062.SAMN02745775_10581"/>
<dbReference type="EC" id="3.2.1.4" evidence="3"/>
<comment type="similarity">
    <text evidence="2">Belongs to the glycosyl hydrolase 8 (cellulase D) family.</text>
</comment>
<keyword evidence="9" id="KW-1185">Reference proteome</keyword>
<dbReference type="Pfam" id="PF01270">
    <property type="entry name" value="Glyco_hydro_8"/>
    <property type="match status" value="1"/>
</dbReference>
<dbReference type="PRINTS" id="PR00735">
    <property type="entry name" value="GLHYDRLASE8"/>
</dbReference>
<evidence type="ECO:0000256" key="6">
    <source>
        <dbReference type="ARBA" id="ARBA00023295"/>
    </source>
</evidence>
<evidence type="ECO:0000256" key="4">
    <source>
        <dbReference type="ARBA" id="ARBA00022801"/>
    </source>
</evidence>
<keyword evidence="7" id="KW-0119">Carbohydrate metabolism</keyword>
<keyword evidence="4" id="KW-0378">Hydrolase</keyword>
<keyword evidence="7" id="KW-0624">Polysaccharide degradation</keyword>
<sequence>MATGQGTSRRAGLGRRVLLGLMPGLAGAVVAGPARGQLPPPGATPDSAEWEGFRRRFITHDGRVVDNGNAGATHSEGQGAAMLFAVRFDDRATFDRLLRFSRQALRRPDDALLAWRYQPGAAVPVSDLNNATDGDLLGGWALAEAAARWSSGEYRRLAAQVARDILRRLVLPLADGPLLLPGAEGFLKPDHVVVNPGYAMPNAFRALAPLAPSPAWAALEAMGRQITDRARFGRWRLPADWVAISRGDGRPILAPGPAPRFSYDGVRVPLHLAWSGSVAAPALLALAEFWADPDHAAAPAWVDLRSNLIAPYRGDAGIQAVAQLTVATVLGRAFTLPRVEETALYYPASLALQCRLAWQDIGPRIAMAPAAAAQPG</sequence>
<evidence type="ECO:0000256" key="1">
    <source>
        <dbReference type="ARBA" id="ARBA00000966"/>
    </source>
</evidence>
<reference evidence="8 9" key="1">
    <citation type="submission" date="2016-10" db="EMBL/GenBank/DDBJ databases">
        <authorList>
            <person name="de Groot N.N."/>
        </authorList>
    </citation>
    <scope>NUCLEOTIDE SEQUENCE [LARGE SCALE GENOMIC DNA]</scope>
    <source>
        <strain evidence="8 9">DSM 19981</strain>
    </source>
</reference>
<dbReference type="SUPFAM" id="SSF48208">
    <property type="entry name" value="Six-hairpin glycosidases"/>
    <property type="match status" value="1"/>
</dbReference>
<dbReference type="InterPro" id="IPR012341">
    <property type="entry name" value="6hp_glycosidase-like_sf"/>
</dbReference>